<sequence>MSKSLLYCVPAISAPVLSVVGERYYKVTGEALRVCGELIRANIKVSNFDFKPYIHPIYNVILSRLTNRDQDLFQTEKKHSNCLDVLNETHNRASDQKIQIGADLGDGYTKHIFRG</sequence>
<evidence type="ECO:0000256" key="1">
    <source>
        <dbReference type="ARBA" id="ARBA00022737"/>
    </source>
</evidence>
<keyword evidence="4" id="KW-1185">Reference proteome</keyword>
<evidence type="ECO:0000313" key="3">
    <source>
        <dbReference type="EMBL" id="CAI9269802.1"/>
    </source>
</evidence>
<keyword evidence="2" id="KW-0833">Ubl conjugation pathway</keyword>
<dbReference type="Pfam" id="PF25782">
    <property type="entry name" value="TPR_CAND1"/>
    <property type="match status" value="1"/>
</dbReference>
<dbReference type="GO" id="GO:0010265">
    <property type="term" value="P:SCF complex assembly"/>
    <property type="evidence" value="ECO:0007669"/>
    <property type="project" value="InterPro"/>
</dbReference>
<proteinExistence type="predicted"/>
<name>A0AA35VWM7_LACSI</name>
<protein>
    <submittedName>
        <fullName evidence="3">Uncharacterized protein</fullName>
    </submittedName>
</protein>
<dbReference type="Proteomes" id="UP001177003">
    <property type="component" value="Chromosome 1"/>
</dbReference>
<dbReference type="Gene3D" id="1.25.10.10">
    <property type="entry name" value="Leucine-rich Repeat Variant"/>
    <property type="match status" value="1"/>
</dbReference>
<reference evidence="3" key="1">
    <citation type="submission" date="2023-04" db="EMBL/GenBank/DDBJ databases">
        <authorList>
            <person name="Vijverberg K."/>
            <person name="Xiong W."/>
            <person name="Schranz E."/>
        </authorList>
    </citation>
    <scope>NUCLEOTIDE SEQUENCE</scope>
</reference>
<evidence type="ECO:0000313" key="4">
    <source>
        <dbReference type="Proteomes" id="UP001177003"/>
    </source>
</evidence>
<accession>A0AA35VWM7</accession>
<dbReference type="InterPro" id="IPR011989">
    <property type="entry name" value="ARM-like"/>
</dbReference>
<keyword evidence="1" id="KW-0677">Repeat</keyword>
<dbReference type="PANTHER" id="PTHR12696">
    <property type="entry name" value="TIP120"/>
    <property type="match status" value="1"/>
</dbReference>
<dbReference type="InterPro" id="IPR039852">
    <property type="entry name" value="CAND1/CAND2"/>
</dbReference>
<organism evidence="3 4">
    <name type="scientific">Lactuca saligna</name>
    <name type="common">Willowleaf lettuce</name>
    <dbReference type="NCBI Taxonomy" id="75948"/>
    <lineage>
        <taxon>Eukaryota</taxon>
        <taxon>Viridiplantae</taxon>
        <taxon>Streptophyta</taxon>
        <taxon>Embryophyta</taxon>
        <taxon>Tracheophyta</taxon>
        <taxon>Spermatophyta</taxon>
        <taxon>Magnoliopsida</taxon>
        <taxon>eudicotyledons</taxon>
        <taxon>Gunneridae</taxon>
        <taxon>Pentapetalae</taxon>
        <taxon>asterids</taxon>
        <taxon>campanulids</taxon>
        <taxon>Asterales</taxon>
        <taxon>Asteraceae</taxon>
        <taxon>Cichorioideae</taxon>
        <taxon>Cichorieae</taxon>
        <taxon>Lactucinae</taxon>
        <taxon>Lactuca</taxon>
    </lineage>
</organism>
<gene>
    <name evidence="3" type="ORF">LSALG_LOCUS10154</name>
</gene>
<dbReference type="AlphaFoldDB" id="A0AA35VWM7"/>
<evidence type="ECO:0000256" key="2">
    <source>
        <dbReference type="ARBA" id="ARBA00022786"/>
    </source>
</evidence>
<dbReference type="EMBL" id="OX465077">
    <property type="protein sequence ID" value="CAI9269802.1"/>
    <property type="molecule type" value="Genomic_DNA"/>
</dbReference>